<feature type="compositionally biased region" description="Acidic residues" evidence="1">
    <location>
        <begin position="238"/>
        <end position="254"/>
    </location>
</feature>
<dbReference type="EMBL" id="MDYP01000001">
    <property type="protein sequence ID" value="OQE12548.1"/>
    <property type="molecule type" value="Genomic_DNA"/>
</dbReference>
<protein>
    <submittedName>
        <fullName evidence="2">Uncharacterized protein</fullName>
    </submittedName>
</protein>
<evidence type="ECO:0000256" key="1">
    <source>
        <dbReference type="SAM" id="MobiDB-lite"/>
    </source>
</evidence>
<feature type="compositionally biased region" description="Polar residues" evidence="1">
    <location>
        <begin position="427"/>
        <end position="442"/>
    </location>
</feature>
<feature type="compositionally biased region" description="Low complexity" evidence="1">
    <location>
        <begin position="286"/>
        <end position="299"/>
    </location>
</feature>
<feature type="compositionally biased region" description="Basic and acidic residues" evidence="1">
    <location>
        <begin position="304"/>
        <end position="346"/>
    </location>
</feature>
<reference evidence="3" key="1">
    <citation type="journal article" date="2017" name="Nat. Microbiol.">
        <title>Global analysis of biosynthetic gene clusters reveals vast potential of secondary metabolite production in Penicillium species.</title>
        <authorList>
            <person name="Nielsen J.C."/>
            <person name="Grijseels S."/>
            <person name="Prigent S."/>
            <person name="Ji B."/>
            <person name="Dainat J."/>
            <person name="Nielsen K.F."/>
            <person name="Frisvad J.C."/>
            <person name="Workman M."/>
            <person name="Nielsen J."/>
        </authorList>
    </citation>
    <scope>NUCLEOTIDE SEQUENCE [LARGE SCALE GENOMIC DNA]</scope>
    <source>
        <strain evidence="3">IBT 29486</strain>
    </source>
</reference>
<sequence length="705" mass="78204">MDSPEYFISWGSEKYIPIRRFEDLQPDRHDLLRSYEEAIETGQTFTQYFSNQPLESYEMDRSLRKNMGCDPSPLDENANTISVCWLDIVRQGDLQQQGDGCYHCSIQGKVFVFDQQLHDRVEFCRSHALQISHSGPSYEDVEREVETTMGIWTDISKQITDSLKFMKGLKKLQLAVKIRLNELQSLPGHTIISPTPTSPAHYLTLYEPDTAVPVERLRQASPAQSESSGDSSSNSDSSESENASDNDEALENEGPENKGSAEETLAGEALEDKGSEDKVAEDEALAGKAPAGKASAGKAPVGRAPDDKTPEEKAPGDKISADKGAADKRPEGKGTGDNSSKQDTRQQRNHNSNNGRNLAPDDDMVIPLKPLSSRTSTSTPLIPEDENGISTDHASLPQDTGKAVSVNPAPSKGSSSISSSKEKQNSVPMDSASSQQNPPVDTHLSVLQSPIRNKHNILIESEGPSFRAVKRRKLAMNIPKVQKEPPIGRKSKFQERVIAAAWMRANLHEGWTHEIFETEYFLKFGYSRAYQTLKKWMNGENSQAESHVVVLKVPAPCTVDVILVVSDEDDDVMSIGSDIPHDANHGGGSLRAEKAPRETLGVQYRPMMSGSRAYTSREATEAPGFLRYLLEEGYSHKEVEDEYNWTFISNYPRKARRLIENFPTGLKRKRYLTAPQPQGQAKKPKRLQSGITTMPLLTFLRDITN</sequence>
<dbReference type="AlphaFoldDB" id="A0A1V6SF54"/>
<organism evidence="2 3">
    <name type="scientific">Penicillium vulpinum</name>
    <dbReference type="NCBI Taxonomy" id="29845"/>
    <lineage>
        <taxon>Eukaryota</taxon>
        <taxon>Fungi</taxon>
        <taxon>Dikarya</taxon>
        <taxon>Ascomycota</taxon>
        <taxon>Pezizomycotina</taxon>
        <taxon>Eurotiomycetes</taxon>
        <taxon>Eurotiomycetidae</taxon>
        <taxon>Eurotiales</taxon>
        <taxon>Aspergillaceae</taxon>
        <taxon>Penicillium</taxon>
    </lineage>
</organism>
<keyword evidence="3" id="KW-1185">Reference proteome</keyword>
<dbReference type="Proteomes" id="UP000191518">
    <property type="component" value="Unassembled WGS sequence"/>
</dbReference>
<accession>A0A1V6SF54</accession>
<comment type="caution">
    <text evidence="2">The sequence shown here is derived from an EMBL/GenBank/DDBJ whole genome shotgun (WGS) entry which is preliminary data.</text>
</comment>
<evidence type="ECO:0000313" key="3">
    <source>
        <dbReference type="Proteomes" id="UP000191518"/>
    </source>
</evidence>
<proteinExistence type="predicted"/>
<name>A0A1V6SF54_9EURO</name>
<gene>
    <name evidence="2" type="ORF">PENVUL_c001G07938</name>
</gene>
<feature type="region of interest" description="Disordered" evidence="1">
    <location>
        <begin position="218"/>
        <end position="442"/>
    </location>
</feature>
<evidence type="ECO:0000313" key="2">
    <source>
        <dbReference type="EMBL" id="OQE12548.1"/>
    </source>
</evidence>
<feature type="compositionally biased region" description="Low complexity" evidence="1">
    <location>
        <begin position="220"/>
        <end position="237"/>
    </location>
</feature>
<feature type="compositionally biased region" description="Low complexity" evidence="1">
    <location>
        <begin position="367"/>
        <end position="381"/>
    </location>
</feature>